<feature type="compositionally biased region" description="Low complexity" evidence="1">
    <location>
        <begin position="226"/>
        <end position="239"/>
    </location>
</feature>
<feature type="compositionally biased region" description="Acidic residues" evidence="1">
    <location>
        <begin position="115"/>
        <end position="125"/>
    </location>
</feature>
<reference evidence="2 3" key="1">
    <citation type="submission" date="2019-01" db="EMBL/GenBank/DDBJ databases">
        <title>Lujinxingia litoralis gen. nov., sp. nov. and Lujinxingia sediminis gen. nov., sp. nov., new members in the order Bradymonadales, isolated from coastal sediment.</title>
        <authorList>
            <person name="Li C.-M."/>
        </authorList>
    </citation>
    <scope>NUCLEOTIDE SEQUENCE [LARGE SCALE GENOMIC DNA]</scope>
    <source>
        <strain evidence="2 3">SEH01</strain>
    </source>
</reference>
<organism evidence="2 3">
    <name type="scientific">Lujinxingia sediminis</name>
    <dbReference type="NCBI Taxonomy" id="2480984"/>
    <lineage>
        <taxon>Bacteria</taxon>
        <taxon>Deltaproteobacteria</taxon>
        <taxon>Bradymonadales</taxon>
        <taxon>Lujinxingiaceae</taxon>
        <taxon>Lujinxingia</taxon>
    </lineage>
</organism>
<protein>
    <recommendedName>
        <fullName evidence="4">TonB C-terminal domain-containing protein</fullName>
    </recommendedName>
</protein>
<evidence type="ECO:0000256" key="1">
    <source>
        <dbReference type="SAM" id="MobiDB-lite"/>
    </source>
</evidence>
<dbReference type="EMBL" id="SADD01000001">
    <property type="protein sequence ID" value="RVU48629.1"/>
    <property type="molecule type" value="Genomic_DNA"/>
</dbReference>
<proteinExistence type="predicted"/>
<dbReference type="Proteomes" id="UP000282926">
    <property type="component" value="Unassembled WGS sequence"/>
</dbReference>
<keyword evidence="3" id="KW-1185">Reference proteome</keyword>
<feature type="region of interest" description="Disordered" evidence="1">
    <location>
        <begin position="41"/>
        <end position="300"/>
    </location>
</feature>
<name>A0ABY0CY36_9DELT</name>
<evidence type="ECO:0008006" key="4">
    <source>
        <dbReference type="Google" id="ProtNLM"/>
    </source>
</evidence>
<gene>
    <name evidence="2" type="ORF">EA187_04140</name>
</gene>
<sequence>MLVGLSASVLTHLLAVVVLAWVVSGPEAQTDEEEAVEVVLEDWEPRFDEPDVEAVLEEPLRRENPPLPDETPRPEVVQQEEPPPQQPDPQDDDAQQEPQPPSDQAIAVELQNPDPAEEEPEDAEFIAEVARRTDVQMVAEQTTLEDAEAPEPDEDVTAPEQEVASDAPEYLASEAEVNDEDLEGAREDQGTSEEVVARSNAPSEVGRDEEVPAAQAAVDRRDEPVVEPLPVAEPEPSELAADDLAMRLPADEAAEVPLARDRALDTAERAETSDPKEAPSTTEPQDAAASGVADETLGPARLFGRDMKAYQEVFEERDAERADEIAEARASQRRRLLSGWQGDSAKLRASLQNFVPHVQVGNHTQVNAASAAHATMIARMHRRYIHPQWAEGFVRRIESDLSMAHPLNNLELMARLELVIDGETGEVVDVVRLESSGNEFFDGQAIIVAWNITSVAPVPDEVISHDGRVYIHWEFARGPRLCGTFGARIFKLTEPGSERQLDM</sequence>
<comment type="caution">
    <text evidence="2">The sequence shown here is derived from an EMBL/GenBank/DDBJ whole genome shotgun (WGS) entry which is preliminary data.</text>
</comment>
<accession>A0ABY0CY36</accession>
<evidence type="ECO:0000313" key="3">
    <source>
        <dbReference type="Proteomes" id="UP000282926"/>
    </source>
</evidence>
<feature type="compositionally biased region" description="Acidic residues" evidence="1">
    <location>
        <begin position="143"/>
        <end position="157"/>
    </location>
</feature>
<dbReference type="RefSeq" id="WP_127779269.1">
    <property type="nucleotide sequence ID" value="NZ_SADD01000001.1"/>
</dbReference>
<evidence type="ECO:0000313" key="2">
    <source>
        <dbReference type="EMBL" id="RVU48629.1"/>
    </source>
</evidence>
<feature type="compositionally biased region" description="Basic and acidic residues" evidence="1">
    <location>
        <begin position="258"/>
        <end position="277"/>
    </location>
</feature>